<gene>
    <name evidence="1" type="primary">AlNc14C166G7886</name>
    <name evidence="1" type="ORF">ALNC14_088850</name>
</gene>
<name>F0WN53_9STRA</name>
<sequence>MFLSNTISKKTINYDPLRMIVCSSKFKAQLSSTEKGKKRKTIDVAGSLPDTLRLPTDHRSAIKAQEC</sequence>
<proteinExistence type="predicted"/>
<dbReference type="HOGENOM" id="CLU_2817776_0_0_1"/>
<dbReference type="EMBL" id="FR824211">
    <property type="protein sequence ID" value="CCA22742.1"/>
    <property type="molecule type" value="Genomic_DNA"/>
</dbReference>
<protein>
    <submittedName>
        <fullName evidence="1">AlNc14C166G7886 protein</fullName>
    </submittedName>
</protein>
<accession>F0WN53</accession>
<reference evidence="1" key="1">
    <citation type="journal article" date="2011" name="PLoS Biol.">
        <title>Gene gain and loss during evolution of obligate parasitism in the white rust pathogen of Arabidopsis thaliana.</title>
        <authorList>
            <person name="Kemen E."/>
            <person name="Gardiner A."/>
            <person name="Schultz-Larsen T."/>
            <person name="Kemen A.C."/>
            <person name="Balmuth A.L."/>
            <person name="Robert-Seilaniantz A."/>
            <person name="Bailey K."/>
            <person name="Holub E."/>
            <person name="Studholme D.J."/>
            <person name="Maclean D."/>
            <person name="Jones J.D."/>
        </authorList>
    </citation>
    <scope>NUCLEOTIDE SEQUENCE</scope>
</reference>
<organism evidence="1">
    <name type="scientific">Albugo laibachii Nc14</name>
    <dbReference type="NCBI Taxonomy" id="890382"/>
    <lineage>
        <taxon>Eukaryota</taxon>
        <taxon>Sar</taxon>
        <taxon>Stramenopiles</taxon>
        <taxon>Oomycota</taxon>
        <taxon>Peronosporomycetes</taxon>
        <taxon>Albuginales</taxon>
        <taxon>Albuginaceae</taxon>
        <taxon>Albugo</taxon>
    </lineage>
</organism>
<evidence type="ECO:0000313" key="1">
    <source>
        <dbReference type="EMBL" id="CCA22742.1"/>
    </source>
</evidence>
<dbReference type="AlphaFoldDB" id="F0WN53"/>
<reference evidence="1" key="2">
    <citation type="submission" date="2011-02" db="EMBL/GenBank/DDBJ databases">
        <authorList>
            <person name="MacLean D."/>
        </authorList>
    </citation>
    <scope>NUCLEOTIDE SEQUENCE</scope>
</reference>